<evidence type="ECO:0008006" key="3">
    <source>
        <dbReference type="Google" id="ProtNLM"/>
    </source>
</evidence>
<gene>
    <name evidence="1" type="ORF">GGR36_000318</name>
</gene>
<dbReference type="AlphaFoldDB" id="A0A840BDA5"/>
<comment type="caution">
    <text evidence="1">The sequence shown here is derived from an EMBL/GenBank/DDBJ whole genome shotgun (WGS) entry which is preliminary data.</text>
</comment>
<dbReference type="Gene3D" id="2.160.20.10">
    <property type="entry name" value="Single-stranded right-handed beta-helix, Pectin lyase-like"/>
    <property type="match status" value="1"/>
</dbReference>
<organism evidence="1 2">
    <name type="scientific">Niveibacterium umoris</name>
    <dbReference type="NCBI Taxonomy" id="1193620"/>
    <lineage>
        <taxon>Bacteria</taxon>
        <taxon>Pseudomonadati</taxon>
        <taxon>Pseudomonadota</taxon>
        <taxon>Betaproteobacteria</taxon>
        <taxon>Rhodocyclales</taxon>
        <taxon>Rhodocyclaceae</taxon>
        <taxon>Niveibacterium</taxon>
    </lineage>
</organism>
<dbReference type="EMBL" id="JACIET010000001">
    <property type="protein sequence ID" value="MBB4011010.1"/>
    <property type="molecule type" value="Genomic_DNA"/>
</dbReference>
<evidence type="ECO:0000313" key="1">
    <source>
        <dbReference type="EMBL" id="MBB4011010.1"/>
    </source>
</evidence>
<dbReference type="RefSeq" id="WP_183631222.1">
    <property type="nucleotide sequence ID" value="NZ_BAABLE010000011.1"/>
</dbReference>
<proteinExistence type="predicted"/>
<name>A0A840BDA5_9RHOO</name>
<sequence length="416" mass="44949">MNRPRGRPSNPAGVGVRWGRRQALASEPRLHVHARMRHACWMISTRYLALTALAGVQILAAPMTFAEVLRVGPSEPIHTIAEAARAAKDGDVVEIAAGDYRGDVAGWTQKTLTIRGIGGMPRLFADGASAEGKGIFVVRGERIRIENLEFRGAKVPSRNGAGIRLEAGKLAVVGCRFLDNENGILTANKEQIELDVERSEFGNNGAGDGQSHNLYAGAIALLKVTGSYFHHAQVGHLLKSRARESTVMYNRLTDEAEGRASYELEFPSGGVAVVVGNIVEQAATTENETMVSIGAEGLKWPRNAIYLAHNTFVNDLHQGARLLFAREGVAVWMGNNLASGVSFPGSAGDGNLEAGADVFERPQAYDYRIKADAAVPRRLSAPSAPDGTPLTPEFEYRHPMQIRRLSVTRWLPGALQ</sequence>
<evidence type="ECO:0000313" key="2">
    <source>
        <dbReference type="Proteomes" id="UP000561045"/>
    </source>
</evidence>
<dbReference type="InterPro" id="IPR011050">
    <property type="entry name" value="Pectin_lyase_fold/virulence"/>
</dbReference>
<dbReference type="InterPro" id="IPR012334">
    <property type="entry name" value="Pectin_lyas_fold"/>
</dbReference>
<reference evidence="1 2" key="1">
    <citation type="submission" date="2020-08" db="EMBL/GenBank/DDBJ databases">
        <title>Genomic Encyclopedia of Type Strains, Phase IV (KMG-IV): sequencing the most valuable type-strain genomes for metagenomic binning, comparative biology and taxonomic classification.</title>
        <authorList>
            <person name="Goeker M."/>
        </authorList>
    </citation>
    <scope>NUCLEOTIDE SEQUENCE [LARGE SCALE GENOMIC DNA]</scope>
    <source>
        <strain evidence="1 2">DSM 106739</strain>
    </source>
</reference>
<accession>A0A840BDA5</accession>
<dbReference type="Proteomes" id="UP000561045">
    <property type="component" value="Unassembled WGS sequence"/>
</dbReference>
<protein>
    <recommendedName>
        <fullName evidence="3">Right handed beta helix domain-containing protein</fullName>
    </recommendedName>
</protein>
<dbReference type="SUPFAM" id="SSF51126">
    <property type="entry name" value="Pectin lyase-like"/>
    <property type="match status" value="1"/>
</dbReference>
<keyword evidence="2" id="KW-1185">Reference proteome</keyword>